<evidence type="ECO:0000256" key="3">
    <source>
        <dbReference type="ARBA" id="ARBA00012239"/>
    </source>
</evidence>
<dbReference type="SUPFAM" id="SSF53383">
    <property type="entry name" value="PLP-dependent transferases"/>
    <property type="match status" value="1"/>
</dbReference>
<evidence type="ECO:0000256" key="6">
    <source>
        <dbReference type="ARBA" id="ARBA00050776"/>
    </source>
</evidence>
<evidence type="ECO:0000256" key="1">
    <source>
        <dbReference type="ARBA" id="ARBA00001933"/>
    </source>
</evidence>
<dbReference type="Gene3D" id="3.90.1150.10">
    <property type="entry name" value="Aspartate Aminotransferase, domain 1"/>
    <property type="match status" value="1"/>
</dbReference>
<dbReference type="Proteomes" id="UP000590740">
    <property type="component" value="Unassembled WGS sequence"/>
</dbReference>
<dbReference type="PANTHER" id="PTHR43586:SF8">
    <property type="entry name" value="CYSTEINE DESULFURASE 1, CHLOROPLASTIC"/>
    <property type="match status" value="1"/>
</dbReference>
<sequence length="592" mass="62869">MSILRPDLPSPFAAFGSGTEDTALIRSLVGELFNGRATSAPELPGALPVTLSGVPTQLPVAPPAAAEPTVPAADTRDIGLNGGFPTTTSSAPPVHPTVVGAEPAADSKPATPTGTHEAGADGSYEYGEPRFYLESLGSHPPDVPVETDLASLHRTPSFPQQAQVVSEPDFYFLERLKGASLPAPAASLSSFDVEGVRRDFPALHQRVNGHPLIYLDNAATTHKPQAVLDATAQFYGRDNSNIHRAAHVLAERSTKLFEAGREKVRQFLGAGDAKEIVFLRGTTEAINLVANSYGRRHVGPGDEILLTQLEHHANIVPWQLLAQQTGAVIRVAPINDRGELILEEFARLISERTKIASVTHVSNALGTVNPVEQIIPMAHAVGAVVLVDGAQSTPHIPINVSALDADFFVFSAHKIFGPTGIGALYGKKHLLDAMPPWQGGGHMIQDVTFEKTIYRPAPEKFEAGTPDIAGVVGLGAAIDYLFRVGIPAIAAYEHSLLEYATQALATVPGLRPIGTAANKASVLSFIIPGVSNDAIARHLDKQGIAVRAGHHCALPAQRHFGQDTTVRPSLAFYNTFAEVDSLVSALHQLPKR</sequence>
<dbReference type="PANTHER" id="PTHR43586">
    <property type="entry name" value="CYSTEINE DESULFURASE"/>
    <property type="match status" value="1"/>
</dbReference>
<dbReference type="NCBIfam" id="TIGR01979">
    <property type="entry name" value="sufS"/>
    <property type="match status" value="1"/>
</dbReference>
<dbReference type="InterPro" id="IPR015422">
    <property type="entry name" value="PyrdxlP-dep_Trfase_small"/>
</dbReference>
<dbReference type="Gene3D" id="3.40.640.10">
    <property type="entry name" value="Type I PLP-dependent aspartate aminotransferase-like (Major domain)"/>
    <property type="match status" value="1"/>
</dbReference>
<keyword evidence="4" id="KW-0808">Transferase</keyword>
<gene>
    <name evidence="9" type="ORF">HNQ65_003375</name>
</gene>
<dbReference type="InterPro" id="IPR010970">
    <property type="entry name" value="Cys_dSase_SufS"/>
</dbReference>
<comment type="caution">
    <text evidence="9">The sequence shown here is derived from an EMBL/GenBank/DDBJ whole genome shotgun (WGS) entry which is preliminary data.</text>
</comment>
<keyword evidence="5" id="KW-0663">Pyridoxal phosphate</keyword>
<evidence type="ECO:0000313" key="10">
    <source>
        <dbReference type="Proteomes" id="UP000590740"/>
    </source>
</evidence>
<dbReference type="GO" id="GO:0030170">
    <property type="term" value="F:pyridoxal phosphate binding"/>
    <property type="evidence" value="ECO:0007669"/>
    <property type="project" value="InterPro"/>
</dbReference>
<dbReference type="EMBL" id="JACHIG010000007">
    <property type="protein sequence ID" value="MBB5033785.1"/>
    <property type="molecule type" value="Genomic_DNA"/>
</dbReference>
<dbReference type="Pfam" id="PF00266">
    <property type="entry name" value="Aminotran_5"/>
    <property type="match status" value="1"/>
</dbReference>
<dbReference type="InterPro" id="IPR015424">
    <property type="entry name" value="PyrdxlP-dep_Trfase"/>
</dbReference>
<evidence type="ECO:0000256" key="2">
    <source>
        <dbReference type="ARBA" id="ARBA00010447"/>
    </source>
</evidence>
<protein>
    <recommendedName>
        <fullName evidence="3">cysteine desulfurase</fullName>
        <ecNumber evidence="3">2.8.1.7</ecNumber>
    </recommendedName>
</protein>
<name>A0A7W8DL91_9BACT</name>
<comment type="cofactor">
    <cofactor evidence="1">
        <name>pyridoxal 5'-phosphate</name>
        <dbReference type="ChEBI" id="CHEBI:597326"/>
    </cofactor>
</comment>
<comment type="similarity">
    <text evidence="2">Belongs to the class-V pyridoxal-phosphate-dependent aminotransferase family. Csd subfamily.</text>
</comment>
<keyword evidence="10" id="KW-1185">Reference proteome</keyword>
<accession>A0A7W8DL91</accession>
<dbReference type="InterPro" id="IPR000192">
    <property type="entry name" value="Aminotrans_V_dom"/>
</dbReference>
<organism evidence="9 10">
    <name type="scientific">Prosthecobacter vanneervenii</name>
    <dbReference type="NCBI Taxonomy" id="48466"/>
    <lineage>
        <taxon>Bacteria</taxon>
        <taxon>Pseudomonadati</taxon>
        <taxon>Verrucomicrobiota</taxon>
        <taxon>Verrucomicrobiia</taxon>
        <taxon>Verrucomicrobiales</taxon>
        <taxon>Verrucomicrobiaceae</taxon>
        <taxon>Prosthecobacter</taxon>
    </lineage>
</organism>
<dbReference type="InterPro" id="IPR015421">
    <property type="entry name" value="PyrdxlP-dep_Trfase_major"/>
</dbReference>
<evidence type="ECO:0000256" key="4">
    <source>
        <dbReference type="ARBA" id="ARBA00022679"/>
    </source>
</evidence>
<feature type="domain" description="Aminotransferase class V" evidence="8">
    <location>
        <begin position="213"/>
        <end position="582"/>
    </location>
</feature>
<proteinExistence type="inferred from homology"/>
<dbReference type="GO" id="GO:0031071">
    <property type="term" value="F:cysteine desulfurase activity"/>
    <property type="evidence" value="ECO:0007669"/>
    <property type="project" value="UniProtKB-EC"/>
</dbReference>
<reference evidence="9 10" key="1">
    <citation type="submission" date="2020-08" db="EMBL/GenBank/DDBJ databases">
        <title>Genomic Encyclopedia of Type Strains, Phase IV (KMG-IV): sequencing the most valuable type-strain genomes for metagenomic binning, comparative biology and taxonomic classification.</title>
        <authorList>
            <person name="Goeker M."/>
        </authorList>
    </citation>
    <scope>NUCLEOTIDE SEQUENCE [LARGE SCALE GENOMIC DNA]</scope>
    <source>
        <strain evidence="9 10">DSM 12252</strain>
    </source>
</reference>
<evidence type="ECO:0000256" key="7">
    <source>
        <dbReference type="SAM" id="MobiDB-lite"/>
    </source>
</evidence>
<feature type="region of interest" description="Disordered" evidence="7">
    <location>
        <begin position="82"/>
        <end position="124"/>
    </location>
</feature>
<evidence type="ECO:0000259" key="8">
    <source>
        <dbReference type="Pfam" id="PF00266"/>
    </source>
</evidence>
<dbReference type="EC" id="2.8.1.7" evidence="3"/>
<dbReference type="RefSeq" id="WP_184340941.1">
    <property type="nucleotide sequence ID" value="NZ_JACHIG010000007.1"/>
</dbReference>
<evidence type="ECO:0000256" key="5">
    <source>
        <dbReference type="ARBA" id="ARBA00022898"/>
    </source>
</evidence>
<dbReference type="GO" id="GO:0006534">
    <property type="term" value="P:cysteine metabolic process"/>
    <property type="evidence" value="ECO:0007669"/>
    <property type="project" value="InterPro"/>
</dbReference>
<comment type="catalytic activity">
    <reaction evidence="6">
        <text>(sulfur carrier)-H + L-cysteine = (sulfur carrier)-SH + L-alanine</text>
        <dbReference type="Rhea" id="RHEA:43892"/>
        <dbReference type="Rhea" id="RHEA-COMP:14737"/>
        <dbReference type="Rhea" id="RHEA-COMP:14739"/>
        <dbReference type="ChEBI" id="CHEBI:29917"/>
        <dbReference type="ChEBI" id="CHEBI:35235"/>
        <dbReference type="ChEBI" id="CHEBI:57972"/>
        <dbReference type="ChEBI" id="CHEBI:64428"/>
        <dbReference type="EC" id="2.8.1.7"/>
    </reaction>
</comment>
<dbReference type="AlphaFoldDB" id="A0A7W8DL91"/>
<evidence type="ECO:0000313" key="9">
    <source>
        <dbReference type="EMBL" id="MBB5033785.1"/>
    </source>
</evidence>
<dbReference type="CDD" id="cd06453">
    <property type="entry name" value="SufS_like"/>
    <property type="match status" value="1"/>
</dbReference>